<dbReference type="PANTHER" id="PTHR36558">
    <property type="entry name" value="GLR1098 PROTEIN"/>
    <property type="match status" value="1"/>
</dbReference>
<evidence type="ECO:0000313" key="2">
    <source>
        <dbReference type="EMBL" id="NDJ16848.1"/>
    </source>
</evidence>
<comment type="caution">
    <text evidence="2">The sequence shown here is derived from an EMBL/GenBank/DDBJ whole genome shotgun (WGS) entry which is preliminary data.</text>
</comment>
<reference evidence="2" key="1">
    <citation type="submission" date="2019-12" db="EMBL/GenBank/DDBJ databases">
        <title>High-Quality draft genome sequences of three cyanobacteria isolated from the limestone walls of the Old Cathedral of Coimbra.</title>
        <authorList>
            <person name="Tiago I."/>
            <person name="Soares F."/>
            <person name="Portugal A."/>
        </authorList>
    </citation>
    <scope>NUCLEOTIDE SEQUENCE</scope>
    <source>
        <strain evidence="2">A</strain>
    </source>
</reference>
<dbReference type="GO" id="GO:0004519">
    <property type="term" value="F:endonuclease activity"/>
    <property type="evidence" value="ECO:0007669"/>
    <property type="project" value="UniProtKB-KW"/>
</dbReference>
<name>A0A8J8CHL5_9CYAN</name>
<proteinExistence type="predicted"/>
<protein>
    <submittedName>
        <fullName evidence="2">Uma2 family endonuclease</fullName>
    </submittedName>
</protein>
<dbReference type="InterPro" id="IPR008538">
    <property type="entry name" value="Uma2"/>
</dbReference>
<organism evidence="2 3">
    <name type="scientific">Myxacorys almedinensis A</name>
    <dbReference type="NCBI Taxonomy" id="2690445"/>
    <lineage>
        <taxon>Bacteria</taxon>
        <taxon>Bacillati</taxon>
        <taxon>Cyanobacteriota</taxon>
        <taxon>Cyanophyceae</taxon>
        <taxon>Leptolyngbyales</taxon>
        <taxon>Leptolyngbyaceae</taxon>
        <taxon>Myxacorys</taxon>
        <taxon>Myxacorys almedinensis</taxon>
    </lineage>
</organism>
<evidence type="ECO:0000313" key="3">
    <source>
        <dbReference type="Proteomes" id="UP000646053"/>
    </source>
</evidence>
<dbReference type="CDD" id="cd06260">
    <property type="entry name" value="DUF820-like"/>
    <property type="match status" value="1"/>
</dbReference>
<dbReference type="Gene3D" id="3.90.1570.10">
    <property type="entry name" value="tt1808, chain A"/>
    <property type="match status" value="1"/>
</dbReference>
<accession>A0A8J8CHL5</accession>
<dbReference type="Pfam" id="PF05685">
    <property type="entry name" value="Uma2"/>
    <property type="match status" value="1"/>
</dbReference>
<keyword evidence="2" id="KW-0540">Nuclease</keyword>
<dbReference type="SUPFAM" id="SSF52980">
    <property type="entry name" value="Restriction endonuclease-like"/>
    <property type="match status" value="1"/>
</dbReference>
<dbReference type="RefSeq" id="WP_162422355.1">
    <property type="nucleotide sequence ID" value="NZ_WVIE01000005.1"/>
</dbReference>
<dbReference type="Proteomes" id="UP000646053">
    <property type="component" value="Unassembled WGS sequence"/>
</dbReference>
<feature type="domain" description="Putative restriction endonuclease" evidence="1">
    <location>
        <begin position="16"/>
        <end position="180"/>
    </location>
</feature>
<keyword evidence="2" id="KW-0378">Hydrolase</keyword>
<evidence type="ECO:0000259" key="1">
    <source>
        <dbReference type="Pfam" id="PF05685"/>
    </source>
</evidence>
<dbReference type="EMBL" id="WVIE01000005">
    <property type="protein sequence ID" value="NDJ16848.1"/>
    <property type="molecule type" value="Genomic_DNA"/>
</dbReference>
<dbReference type="InterPro" id="IPR011335">
    <property type="entry name" value="Restrct_endonuc-II-like"/>
</dbReference>
<sequence>MTSQTISAQEQGYYTPEEYLELERNAEFRSEYDDGKITPMTGGTTNYNRLSLNCALALSLGLKGQDYSVFMADVKLWLPKSRKFRYPDVMVVAGQVEYYNDRKTTITNPQVIIEVLSDSTEDFDRNGKFTLYQSIPTFQEYILIDQNQIAINQFFKTGHKRWTIDQYDKQDSELVLKSFALKIAISAERNSVGTADLYEKIDFANNA</sequence>
<gene>
    <name evidence="2" type="ORF">GS601_06015</name>
</gene>
<dbReference type="AlphaFoldDB" id="A0A8J8CHL5"/>
<keyword evidence="2" id="KW-0255">Endonuclease</keyword>
<dbReference type="InterPro" id="IPR012296">
    <property type="entry name" value="Nuclease_put_TT1808"/>
</dbReference>
<keyword evidence="3" id="KW-1185">Reference proteome</keyword>
<dbReference type="PANTHER" id="PTHR36558:SF1">
    <property type="entry name" value="RESTRICTION ENDONUCLEASE DOMAIN-CONTAINING PROTEIN-RELATED"/>
    <property type="match status" value="1"/>
</dbReference>